<evidence type="ECO:0000256" key="3">
    <source>
        <dbReference type="PROSITE-ProRule" id="PRU00221"/>
    </source>
</evidence>
<dbReference type="InterPro" id="IPR011047">
    <property type="entry name" value="Quinoprotein_ADH-like_sf"/>
</dbReference>
<dbReference type="PANTHER" id="PTHR19879:SF9">
    <property type="entry name" value="TRANSCRIPTION INITIATION FACTOR TFIID SUBUNIT 5"/>
    <property type="match status" value="1"/>
</dbReference>
<protein>
    <submittedName>
        <fullName evidence="4">(Myosin heavy-chain) kinase</fullName>
    </submittedName>
</protein>
<dbReference type="Gene3D" id="2.130.10.10">
    <property type="entry name" value="YVTN repeat-like/Quinoprotein amine dehydrogenase"/>
    <property type="match status" value="2"/>
</dbReference>
<dbReference type="KEGG" id="fgi:OP10G_3250"/>
<keyword evidence="2" id="KW-0677">Repeat</keyword>
<keyword evidence="4" id="KW-0418">Kinase</keyword>
<dbReference type="HOGENOM" id="CLU_003454_0_0_0"/>
<dbReference type="InterPro" id="IPR019775">
    <property type="entry name" value="WD40_repeat_CS"/>
</dbReference>
<organism evidence="4 5">
    <name type="scientific">Fimbriimonas ginsengisoli Gsoil 348</name>
    <dbReference type="NCBI Taxonomy" id="661478"/>
    <lineage>
        <taxon>Bacteria</taxon>
        <taxon>Bacillati</taxon>
        <taxon>Armatimonadota</taxon>
        <taxon>Fimbriimonadia</taxon>
        <taxon>Fimbriimonadales</taxon>
        <taxon>Fimbriimonadaceae</taxon>
        <taxon>Fimbriimonas</taxon>
    </lineage>
</organism>
<dbReference type="EMBL" id="CP007139">
    <property type="protein sequence ID" value="AIE86618.1"/>
    <property type="molecule type" value="Genomic_DNA"/>
</dbReference>
<dbReference type="PROSITE" id="PS50082">
    <property type="entry name" value="WD_REPEATS_2"/>
    <property type="match status" value="4"/>
</dbReference>
<keyword evidence="5" id="KW-1185">Reference proteome</keyword>
<dbReference type="InterPro" id="IPR027417">
    <property type="entry name" value="P-loop_NTPase"/>
</dbReference>
<feature type="repeat" description="WD" evidence="3">
    <location>
        <begin position="1043"/>
        <end position="1074"/>
    </location>
</feature>
<dbReference type="Pfam" id="PF14516">
    <property type="entry name" value="AAA_35"/>
    <property type="match status" value="1"/>
</dbReference>
<dbReference type="PROSITE" id="PS50294">
    <property type="entry name" value="WD_REPEATS_REGION"/>
    <property type="match status" value="4"/>
</dbReference>
<feature type="repeat" description="WD" evidence="3">
    <location>
        <begin position="1001"/>
        <end position="1042"/>
    </location>
</feature>
<dbReference type="eggNOG" id="COG1672">
    <property type="taxonomic scope" value="Bacteria"/>
</dbReference>
<evidence type="ECO:0000313" key="4">
    <source>
        <dbReference type="EMBL" id="AIE86618.1"/>
    </source>
</evidence>
<keyword evidence="4" id="KW-0808">Transferase</keyword>
<dbReference type="PANTHER" id="PTHR19879">
    <property type="entry name" value="TRANSCRIPTION INITIATION FACTOR TFIID"/>
    <property type="match status" value="1"/>
</dbReference>
<evidence type="ECO:0000256" key="1">
    <source>
        <dbReference type="ARBA" id="ARBA00022574"/>
    </source>
</evidence>
<dbReference type="PROSITE" id="PS00678">
    <property type="entry name" value="WD_REPEATS_1"/>
    <property type="match status" value="2"/>
</dbReference>
<dbReference type="SUPFAM" id="SSF50978">
    <property type="entry name" value="WD40 repeat-like"/>
    <property type="match status" value="1"/>
</dbReference>
<dbReference type="InterPro" id="IPR036322">
    <property type="entry name" value="WD40_repeat_dom_sf"/>
</dbReference>
<dbReference type="STRING" id="661478.OP10G_3250"/>
<gene>
    <name evidence="4" type="ORF">OP10G_3250</name>
</gene>
<dbReference type="SUPFAM" id="SSF50998">
    <property type="entry name" value="Quinoprotein alcohol dehydrogenase-like"/>
    <property type="match status" value="1"/>
</dbReference>
<dbReference type="AlphaFoldDB" id="A0A068NSX2"/>
<accession>A0A068NSX2</accession>
<dbReference type="InterPro" id="IPR001680">
    <property type="entry name" value="WD40_rpt"/>
</dbReference>
<evidence type="ECO:0000313" key="5">
    <source>
        <dbReference type="Proteomes" id="UP000027982"/>
    </source>
</evidence>
<keyword evidence="1 3" id="KW-0853">WD repeat</keyword>
<dbReference type="GO" id="GO:0016301">
    <property type="term" value="F:kinase activity"/>
    <property type="evidence" value="ECO:0007669"/>
    <property type="project" value="UniProtKB-KW"/>
</dbReference>
<dbReference type="InterPro" id="IPR015943">
    <property type="entry name" value="WD40/YVTN_repeat-like_dom_sf"/>
</dbReference>
<evidence type="ECO:0000256" key="2">
    <source>
        <dbReference type="ARBA" id="ARBA00022737"/>
    </source>
</evidence>
<dbReference type="SUPFAM" id="SSF52540">
    <property type="entry name" value="P-loop containing nucleoside triphosphate hydrolases"/>
    <property type="match status" value="1"/>
</dbReference>
<dbReference type="Pfam" id="PF00400">
    <property type="entry name" value="WD40"/>
    <property type="match status" value="5"/>
</dbReference>
<feature type="repeat" description="WD" evidence="3">
    <location>
        <begin position="666"/>
        <end position="708"/>
    </location>
</feature>
<dbReference type="SMART" id="SM00320">
    <property type="entry name" value="WD40"/>
    <property type="match status" value="9"/>
</dbReference>
<feature type="repeat" description="WD" evidence="3">
    <location>
        <begin position="960"/>
        <end position="997"/>
    </location>
</feature>
<dbReference type="OrthoDB" id="580957at2"/>
<proteinExistence type="predicted"/>
<dbReference type="Gene3D" id="3.40.50.300">
    <property type="entry name" value="P-loop containing nucleotide triphosphate hydrolases"/>
    <property type="match status" value="1"/>
</dbReference>
<sequence length="1096" mass="120996">MIDRGEFFEPGGTLPPGSASYVMRRADEETTAALLSSEFVFILDSRQKGKSSLIVRSLERLHERGITTLRIDLQRLGTNLQPEQWYAGLLHSIGQELNLTAVLFRYWKERTDFGPSFRFFGAIEEVVLPSITGPVVVFVDEVDFVQALPFSADEFFAAIRECYNRRASSPEFRRLSFCLAGVAAPSQLIHNEDVTPFNVGRRIELTDFTLEETDAYSAELSRHGRDGKAILRRIHYWVSGHPYLTQLLAFLVVTDASVVKPSDVDALVERRLLSSEARQREPNIADAERRLLEASLPGVSKEESRNQLLEVYRLLLRRNLISAHHEEALISTLLLSGIAVEEAGTLRIRNRLYRTLFDERWRRTNLPDAEVRRQRAASAGATRRVAGISLALLSAVSLVAVWLLALTRDRDRALAESRRLSRENTKIAYQSSMALASERIQEGSYLKARQLIESQRKSPQRGWEWGFLNATLGEPTVLRPPEIPGRSQVFSYSAWIEGGSLIEARDRDLLVNGKRVASVANPTSLVRLAYWLRLTRDEHPLLDRVRAGIGVFSAVLSETMSLSGDMRTVVLGSRKARGFTLVDRVNGQRRFVDTPVEPMGLTFSHDGRLLSIIGMGDQPLLYNIATHKSTPVSGVFSPDDKLIASLKLSPILSIMRTVDGSTVARLAGHTAPVMDTLWLRSDPNKIVTCSYDGTARIWDVAQQKLLNLFVSDRSGLYSVDMSPDGRTILATTQEKGLLRWDTDSKPPLQKILVHRLDVLSIKTSPTGTRAITTSRDGTAVLLDIASGSPVATYRVGVPLAALPAVFSNDGGLLALVDNDGTILFIEPRGGRVLRRLSIPGKHPVAAAFSPKEGIAFPLLGGGIAYLSDWRANPVLFASPSFVCNRLCFSPDGKTVAVSSIGGDVALLEPKTMKTVRLVKKLASMVTDIEFSGNGKWLSASCRDSNGYLFPLDGSGREQILRGHGARLWQARFSPDSSKVLSTSYDGTARIWNVKDGSQGPILQHGSWVSAAEWSPDGRRIVTSCADRYVRIFDADDGFEILKLSGHTDSVLDAEFTRDGKTLVTSSADHTVRFWRSERITPTRVGSAPGTAGKRAP</sequence>
<dbReference type="eggNOG" id="COG2319">
    <property type="taxonomic scope" value="Bacteria"/>
</dbReference>
<name>A0A068NSX2_FIMGI</name>
<reference evidence="4 5" key="1">
    <citation type="journal article" date="2014" name="PLoS ONE">
        <title>The first complete genome sequence of the class fimbriimonadia in the phylum armatimonadetes.</title>
        <authorList>
            <person name="Hu Z.Y."/>
            <person name="Wang Y.Z."/>
            <person name="Im W.T."/>
            <person name="Wang S.Y."/>
            <person name="Zhao G.P."/>
            <person name="Zheng H.J."/>
            <person name="Quan Z.X."/>
        </authorList>
    </citation>
    <scope>NUCLEOTIDE SEQUENCE [LARGE SCALE GENOMIC DNA]</scope>
    <source>
        <strain evidence="4">Gsoil 348</strain>
    </source>
</reference>
<dbReference type="RefSeq" id="WP_025229433.1">
    <property type="nucleotide sequence ID" value="NZ_CP007139.1"/>
</dbReference>
<dbReference type="Proteomes" id="UP000027982">
    <property type="component" value="Chromosome"/>
</dbReference>